<organism evidence="1 2">
    <name type="scientific">Ixodes persulcatus</name>
    <name type="common">Taiga tick</name>
    <dbReference type="NCBI Taxonomy" id="34615"/>
    <lineage>
        <taxon>Eukaryota</taxon>
        <taxon>Metazoa</taxon>
        <taxon>Ecdysozoa</taxon>
        <taxon>Arthropoda</taxon>
        <taxon>Chelicerata</taxon>
        <taxon>Arachnida</taxon>
        <taxon>Acari</taxon>
        <taxon>Parasitiformes</taxon>
        <taxon>Ixodida</taxon>
        <taxon>Ixodoidea</taxon>
        <taxon>Ixodidae</taxon>
        <taxon>Ixodinae</taxon>
        <taxon>Ixodes</taxon>
    </lineage>
</organism>
<evidence type="ECO:0000313" key="1">
    <source>
        <dbReference type="EMBL" id="KAG0444214.1"/>
    </source>
</evidence>
<dbReference type="EMBL" id="JABSTQ010002324">
    <property type="protein sequence ID" value="KAG0444214.1"/>
    <property type="molecule type" value="Genomic_DNA"/>
</dbReference>
<protein>
    <submittedName>
        <fullName evidence="1">Uncharacterized protein</fullName>
    </submittedName>
</protein>
<accession>A0AC60QX97</accession>
<feature type="non-terminal residue" evidence="1">
    <location>
        <position position="149"/>
    </location>
</feature>
<dbReference type="Proteomes" id="UP000805193">
    <property type="component" value="Unassembled WGS sequence"/>
</dbReference>
<sequence>MPPDLEDFHHFSWQHRSSTTDATATTAGLQKRAHFELPLGHDTASGMERSCIFLLQVLLGTLFGEGVDAGPLRTDITGLRPAWRGQTTAGKHRMPPDLEDFHHFSWQHRSSTTDATATTAGLQKRAHFELPLGHDTASGMERSCIFLLQ</sequence>
<keyword evidence="2" id="KW-1185">Reference proteome</keyword>
<evidence type="ECO:0000313" key="2">
    <source>
        <dbReference type="Proteomes" id="UP000805193"/>
    </source>
</evidence>
<name>A0AC60QX97_IXOPE</name>
<reference evidence="1 2" key="1">
    <citation type="journal article" date="2020" name="Cell">
        <title>Large-Scale Comparative Analyses of Tick Genomes Elucidate Their Genetic Diversity and Vector Capacities.</title>
        <authorList>
            <consortium name="Tick Genome and Microbiome Consortium (TIGMIC)"/>
            <person name="Jia N."/>
            <person name="Wang J."/>
            <person name="Shi W."/>
            <person name="Du L."/>
            <person name="Sun Y."/>
            <person name="Zhan W."/>
            <person name="Jiang J.F."/>
            <person name="Wang Q."/>
            <person name="Zhang B."/>
            <person name="Ji P."/>
            <person name="Bell-Sakyi L."/>
            <person name="Cui X.M."/>
            <person name="Yuan T.T."/>
            <person name="Jiang B.G."/>
            <person name="Yang W.F."/>
            <person name="Lam T.T."/>
            <person name="Chang Q.C."/>
            <person name="Ding S.J."/>
            <person name="Wang X.J."/>
            <person name="Zhu J.G."/>
            <person name="Ruan X.D."/>
            <person name="Zhao L."/>
            <person name="Wei J.T."/>
            <person name="Ye R.Z."/>
            <person name="Que T.C."/>
            <person name="Du C.H."/>
            <person name="Zhou Y.H."/>
            <person name="Cheng J.X."/>
            <person name="Dai P.F."/>
            <person name="Guo W.B."/>
            <person name="Han X.H."/>
            <person name="Huang E.J."/>
            <person name="Li L.F."/>
            <person name="Wei W."/>
            <person name="Gao Y.C."/>
            <person name="Liu J.Z."/>
            <person name="Shao H.Z."/>
            <person name="Wang X."/>
            <person name="Wang C.C."/>
            <person name="Yang T.C."/>
            <person name="Huo Q.B."/>
            <person name="Li W."/>
            <person name="Chen H.Y."/>
            <person name="Chen S.E."/>
            <person name="Zhou L.G."/>
            <person name="Ni X.B."/>
            <person name="Tian J.H."/>
            <person name="Sheng Y."/>
            <person name="Liu T."/>
            <person name="Pan Y.S."/>
            <person name="Xia L.Y."/>
            <person name="Li J."/>
            <person name="Zhao F."/>
            <person name="Cao W.C."/>
        </authorList>
    </citation>
    <scope>NUCLEOTIDE SEQUENCE [LARGE SCALE GENOMIC DNA]</scope>
    <source>
        <strain evidence="1">Iper-2018</strain>
    </source>
</reference>
<proteinExistence type="predicted"/>
<gene>
    <name evidence="1" type="ORF">HPB47_014039</name>
</gene>
<comment type="caution">
    <text evidence="1">The sequence shown here is derived from an EMBL/GenBank/DDBJ whole genome shotgun (WGS) entry which is preliminary data.</text>
</comment>